<dbReference type="OrthoDB" id="118202at2"/>
<accession>A0A2U3K8B4</accession>
<evidence type="ECO:0000259" key="2">
    <source>
        <dbReference type="Pfam" id="PF13683"/>
    </source>
</evidence>
<dbReference type="Proteomes" id="UP000238701">
    <property type="component" value="Unassembled WGS sequence"/>
</dbReference>
<dbReference type="GO" id="GO:0015074">
    <property type="term" value="P:DNA integration"/>
    <property type="evidence" value="ECO:0007669"/>
    <property type="project" value="InterPro"/>
</dbReference>
<name>A0A2U3K8B4_9BACT</name>
<dbReference type="InterPro" id="IPR050900">
    <property type="entry name" value="Transposase_IS3/IS150/IS904"/>
</dbReference>
<feature type="domain" description="Integrase catalytic" evidence="2">
    <location>
        <begin position="42"/>
        <end position="84"/>
    </location>
</feature>
<sequence>MGAIRARTRLWHFPLKKKSRGGKAPSLSSRTHPQEHPYDNELKREEIRVNSYENLEHLRANIEVFIEQYYNRQRLHSALGYCTPEEFERQIWCQNEPAGLRPATIPFFRGMAQFSTGMLKQGTQAPFPAPDLIPADETETTTAVPT</sequence>
<evidence type="ECO:0000256" key="1">
    <source>
        <dbReference type="SAM" id="MobiDB-lite"/>
    </source>
</evidence>
<organism evidence="3">
    <name type="scientific">Candidatus Sulfotelmatobacter kueseliae</name>
    <dbReference type="NCBI Taxonomy" id="2042962"/>
    <lineage>
        <taxon>Bacteria</taxon>
        <taxon>Pseudomonadati</taxon>
        <taxon>Acidobacteriota</taxon>
        <taxon>Terriglobia</taxon>
        <taxon>Terriglobales</taxon>
        <taxon>Candidatus Korobacteraceae</taxon>
        <taxon>Candidatus Sulfotelmatobacter</taxon>
    </lineage>
</organism>
<gene>
    <name evidence="3" type="ORF">SBA1_1470003</name>
</gene>
<evidence type="ECO:0000313" key="3">
    <source>
        <dbReference type="EMBL" id="SPF35889.1"/>
    </source>
</evidence>
<dbReference type="PANTHER" id="PTHR46889">
    <property type="entry name" value="TRANSPOSASE INSF FOR INSERTION SEQUENCE IS3B-RELATED"/>
    <property type="match status" value="1"/>
</dbReference>
<proteinExistence type="predicted"/>
<dbReference type="Pfam" id="PF13683">
    <property type="entry name" value="rve_3"/>
    <property type="match status" value="1"/>
</dbReference>
<feature type="region of interest" description="Disordered" evidence="1">
    <location>
        <begin position="17"/>
        <end position="42"/>
    </location>
</feature>
<dbReference type="AlphaFoldDB" id="A0A2U3K8B4"/>
<reference evidence="3" key="1">
    <citation type="submission" date="2018-02" db="EMBL/GenBank/DDBJ databases">
        <authorList>
            <person name="Cohen D.B."/>
            <person name="Kent A.D."/>
        </authorList>
    </citation>
    <scope>NUCLEOTIDE SEQUENCE [LARGE SCALE GENOMIC DNA]</scope>
    <source>
        <strain evidence="3">Peat soil MAG SbA1</strain>
    </source>
</reference>
<dbReference type="InterPro" id="IPR001584">
    <property type="entry name" value="Integrase_cat-core"/>
</dbReference>
<dbReference type="EMBL" id="OMOD01000054">
    <property type="protein sequence ID" value="SPF35889.1"/>
    <property type="molecule type" value="Genomic_DNA"/>
</dbReference>
<feature type="compositionally biased region" description="Basic and acidic residues" evidence="1">
    <location>
        <begin position="32"/>
        <end position="42"/>
    </location>
</feature>
<protein>
    <recommendedName>
        <fullName evidence="2">Integrase catalytic domain-containing protein</fullName>
    </recommendedName>
</protein>